<organism evidence="1 2">
    <name type="scientific">Trichothecium roseum</name>
    <dbReference type="NCBI Taxonomy" id="47278"/>
    <lineage>
        <taxon>Eukaryota</taxon>
        <taxon>Fungi</taxon>
        <taxon>Dikarya</taxon>
        <taxon>Ascomycota</taxon>
        <taxon>Pezizomycotina</taxon>
        <taxon>Sordariomycetes</taxon>
        <taxon>Hypocreomycetidae</taxon>
        <taxon>Hypocreales</taxon>
        <taxon>Hypocreales incertae sedis</taxon>
        <taxon>Trichothecium</taxon>
    </lineage>
</organism>
<evidence type="ECO:0000313" key="1">
    <source>
        <dbReference type="EMBL" id="KAI9900065.1"/>
    </source>
</evidence>
<sequence length="321" mass="35835">MTPKRSLSPVDTDVSPGPKRVRVDEQDDITPTLLEKVDGNDIIGLIAGSGACAVPWTTPTPHFEARTGIQRSIAMVLAHDGFNSATPEAMESFTQLVETYMENMIGEVQTLALAARRDHPIPLDFQLMLRRHNIPISSLKPHLSPPVPKSLLNPSYVDALPIDPEAFTALPLLSEELSGRADKDAKIYIPSAFPDFPSKHTYCFTPQEDTSTHDPQAIREQAARTAQEGEDALRRLVRASKMRKQKEVKSLVEQDNHGKERFRLWEQTMKRFMGSENKEHMDQVDVADHSMIVNGEAAMFHRKEVSRLGKRMAPPAASRAI</sequence>
<accession>A0ACC0V2C4</accession>
<evidence type="ECO:0000313" key="2">
    <source>
        <dbReference type="Proteomes" id="UP001163324"/>
    </source>
</evidence>
<keyword evidence="2" id="KW-1185">Reference proteome</keyword>
<reference evidence="1" key="1">
    <citation type="submission" date="2022-10" db="EMBL/GenBank/DDBJ databases">
        <title>Complete Genome of Trichothecium roseum strain YXFP-22015, a Plant Pathogen Isolated from Citrus.</title>
        <authorList>
            <person name="Wang Y."/>
            <person name="Zhu L."/>
        </authorList>
    </citation>
    <scope>NUCLEOTIDE SEQUENCE</scope>
    <source>
        <strain evidence="1">YXFP-22015</strain>
    </source>
</reference>
<name>A0ACC0V2C4_9HYPO</name>
<comment type="caution">
    <text evidence="1">The sequence shown here is derived from an EMBL/GenBank/DDBJ whole genome shotgun (WGS) entry which is preliminary data.</text>
</comment>
<dbReference type="Proteomes" id="UP001163324">
    <property type="component" value="Chromosome 4"/>
</dbReference>
<protein>
    <submittedName>
        <fullName evidence="1">Uncharacterized protein</fullName>
    </submittedName>
</protein>
<proteinExistence type="predicted"/>
<gene>
    <name evidence="1" type="ORF">N3K66_004327</name>
</gene>
<dbReference type="EMBL" id="CM047943">
    <property type="protein sequence ID" value="KAI9900065.1"/>
    <property type="molecule type" value="Genomic_DNA"/>
</dbReference>